<dbReference type="Proteomes" id="UP001416858">
    <property type="component" value="Unassembled WGS sequence"/>
</dbReference>
<gene>
    <name evidence="2" type="ORF">Rcae01_06080</name>
</gene>
<protein>
    <recommendedName>
        <fullName evidence="1">LarA-like N-terminal domain-containing protein</fullName>
    </recommendedName>
</protein>
<keyword evidence="3" id="KW-1185">Reference proteome</keyword>
<proteinExistence type="predicted"/>
<sequence length="433" mass="46982">MPIALPPQAENAALNPSTNAAQVADKIAASEIWQYETGFHQRVGDVANATRNALRAPTDFPPLTAAIAPGDQIALAVDPNVPDLCNVIRGVLLELEQADAETIDIVLWDETSDEIQKQLESEFETIAHVIRHDSQKRDLLRYLGADVDADPIYLNRFLADADLVLPILAARPGDAVGDNELSGVYPMLADSNTRMRHQKSLLQPATKKKTSNESHVGWMLGVQVMVAVAVNPDGDVGGVFAGTPEATRRWFERPRHNDDDFPPSASLVIATLEGTKQQNSWANLARAVTAAATHTEPGGTIVLWSQIDDSPSDRLVLRLSSDRELDELEHDDPQDSAEELGDQSLLGKSEDGFTIWDDSIAIADAIDRVRSEYRVLLHSKLGTEVAESLGLGAIESLDALQHLSKSFDSCGILRAAQYAGSTFDLPVTESDSE</sequence>
<feature type="domain" description="LarA-like N-terminal" evidence="1">
    <location>
        <begin position="38"/>
        <end position="164"/>
    </location>
</feature>
<evidence type="ECO:0000313" key="2">
    <source>
        <dbReference type="EMBL" id="GAA5510571.1"/>
    </source>
</evidence>
<dbReference type="Pfam" id="PF09861">
    <property type="entry name" value="Lar_N"/>
    <property type="match status" value="1"/>
</dbReference>
<name>A0ABP9VZL3_9BACT</name>
<dbReference type="EMBL" id="BAABRO010000025">
    <property type="protein sequence ID" value="GAA5510571.1"/>
    <property type="molecule type" value="Genomic_DNA"/>
</dbReference>
<evidence type="ECO:0000259" key="1">
    <source>
        <dbReference type="Pfam" id="PF09861"/>
    </source>
</evidence>
<organism evidence="2 3">
    <name type="scientific">Novipirellula caenicola</name>
    <dbReference type="NCBI Taxonomy" id="1536901"/>
    <lineage>
        <taxon>Bacteria</taxon>
        <taxon>Pseudomonadati</taxon>
        <taxon>Planctomycetota</taxon>
        <taxon>Planctomycetia</taxon>
        <taxon>Pirellulales</taxon>
        <taxon>Pirellulaceae</taxon>
        <taxon>Novipirellula</taxon>
    </lineage>
</organism>
<comment type="caution">
    <text evidence="2">The sequence shown here is derived from an EMBL/GenBank/DDBJ whole genome shotgun (WGS) entry which is preliminary data.</text>
</comment>
<reference evidence="2 3" key="1">
    <citation type="submission" date="2024-02" db="EMBL/GenBank/DDBJ databases">
        <title>Rhodopirellula caenicola NBRC 110016.</title>
        <authorList>
            <person name="Ichikawa N."/>
            <person name="Katano-Makiyama Y."/>
            <person name="Hidaka K."/>
        </authorList>
    </citation>
    <scope>NUCLEOTIDE SEQUENCE [LARGE SCALE GENOMIC DNA]</scope>
    <source>
        <strain evidence="2 3">NBRC 110016</strain>
    </source>
</reference>
<evidence type="ECO:0000313" key="3">
    <source>
        <dbReference type="Proteomes" id="UP001416858"/>
    </source>
</evidence>
<accession>A0ABP9VZL3</accession>
<dbReference type="InterPro" id="IPR018657">
    <property type="entry name" value="LarA-like_N"/>
</dbReference>
<dbReference type="Gene3D" id="3.40.50.11440">
    <property type="match status" value="1"/>
</dbReference>